<dbReference type="Pfam" id="PF14291">
    <property type="entry name" value="DUF4371"/>
    <property type="match status" value="1"/>
</dbReference>
<dbReference type="PANTHER" id="PTHR45749">
    <property type="match status" value="1"/>
</dbReference>
<dbReference type="Proteomes" id="UP001152622">
    <property type="component" value="Chromosome 1"/>
</dbReference>
<dbReference type="SUPFAM" id="SSF53098">
    <property type="entry name" value="Ribonuclease H-like"/>
    <property type="match status" value="1"/>
</dbReference>
<dbReference type="PANTHER" id="PTHR45749:SF21">
    <property type="entry name" value="DUF4371 DOMAIN-CONTAINING PROTEIN"/>
    <property type="match status" value="1"/>
</dbReference>
<protein>
    <recommendedName>
        <fullName evidence="1">DUF4371 domain-containing protein</fullName>
    </recommendedName>
</protein>
<reference evidence="2" key="1">
    <citation type="journal article" date="2023" name="Science">
        <title>Genome structures resolve the early diversification of teleost fishes.</title>
        <authorList>
            <person name="Parey E."/>
            <person name="Louis A."/>
            <person name="Montfort J."/>
            <person name="Bouchez O."/>
            <person name="Roques C."/>
            <person name="Iampietro C."/>
            <person name="Lluch J."/>
            <person name="Castinel A."/>
            <person name="Donnadieu C."/>
            <person name="Desvignes T."/>
            <person name="Floi Bucao C."/>
            <person name="Jouanno E."/>
            <person name="Wen M."/>
            <person name="Mejri S."/>
            <person name="Dirks R."/>
            <person name="Jansen H."/>
            <person name="Henkel C."/>
            <person name="Chen W.J."/>
            <person name="Zahm M."/>
            <person name="Cabau C."/>
            <person name="Klopp C."/>
            <person name="Thompson A.W."/>
            <person name="Robinson-Rechavi M."/>
            <person name="Braasch I."/>
            <person name="Lecointre G."/>
            <person name="Bobe J."/>
            <person name="Postlethwait J.H."/>
            <person name="Berthelot C."/>
            <person name="Roest Crollius H."/>
            <person name="Guiguen Y."/>
        </authorList>
    </citation>
    <scope>NUCLEOTIDE SEQUENCE</scope>
    <source>
        <strain evidence="2">WJC10195</strain>
    </source>
</reference>
<dbReference type="OrthoDB" id="10063194at2759"/>
<sequence length="596" mass="66398">MAALALLEDIANRAIRRERVFRDRADFFAHDDEWLISRPNVLSQGERQKRTSGRAAWWSVKHRVQVQAAAVERMERESLKSSFGKRVDAAFVTEGFRNRKKALEKFAAHQKTHSHRHAVTVSAQDSNPVSVQLSSAWAKQQEEARHSLLRIVSSVQYLASQGQALRGKSGSGNLDQLLKLRSEDDPVLKKWLTRTTNYTSWNAQNEILNVMSNTVIRDIANTIRSLPIQQFSIIVDGTQDISGAEQESICLRYVDHDLVPHEEFIGLYVMSETTGQAIADMATDVLVRLNLPMAGLRGQGYDGAANMAGKYSGAQAILRRQQPLALYVHCGAHCSNLITQAACSASPLIRDSLFWVHQLGVLFGQSGKFKAMFADIATTDNQPETMRTLKPLCPTRWTVRGTAITAVLTQYDRVLCSLDKMAGSTSKSAAGASGLAEHLRKGKTVLGLTLASAVVGELECLNKSLQRRTQTVSGMLAAVDCVRSSFQEKQNDQHYVTLFEKANAAVVKSTQQIQPIEVPNARHFSGEAVDYYRVEYFKVLDTVDTHFAERFDQESFKELQKLENMLLTGQVDDVVDQYPELKRGVLAVELPLFKSK</sequence>
<evidence type="ECO:0000313" key="2">
    <source>
        <dbReference type="EMBL" id="KAJ8381375.1"/>
    </source>
</evidence>
<dbReference type="InterPro" id="IPR025398">
    <property type="entry name" value="DUF4371"/>
</dbReference>
<accession>A0A9Q1JDX4</accession>
<name>A0A9Q1JDX4_SYNKA</name>
<comment type="caution">
    <text evidence="2">The sequence shown here is derived from an EMBL/GenBank/DDBJ whole genome shotgun (WGS) entry which is preliminary data.</text>
</comment>
<keyword evidence="3" id="KW-1185">Reference proteome</keyword>
<evidence type="ECO:0000313" key="3">
    <source>
        <dbReference type="Proteomes" id="UP001152622"/>
    </source>
</evidence>
<feature type="domain" description="DUF4371" evidence="1">
    <location>
        <begin position="158"/>
        <end position="313"/>
    </location>
</feature>
<dbReference type="InterPro" id="IPR012337">
    <property type="entry name" value="RNaseH-like_sf"/>
</dbReference>
<gene>
    <name evidence="2" type="ORF">SKAU_G00021530</name>
</gene>
<evidence type="ECO:0000259" key="1">
    <source>
        <dbReference type="Pfam" id="PF14291"/>
    </source>
</evidence>
<organism evidence="2 3">
    <name type="scientific">Synaphobranchus kaupii</name>
    <name type="common">Kaup's arrowtooth eel</name>
    <dbReference type="NCBI Taxonomy" id="118154"/>
    <lineage>
        <taxon>Eukaryota</taxon>
        <taxon>Metazoa</taxon>
        <taxon>Chordata</taxon>
        <taxon>Craniata</taxon>
        <taxon>Vertebrata</taxon>
        <taxon>Euteleostomi</taxon>
        <taxon>Actinopterygii</taxon>
        <taxon>Neopterygii</taxon>
        <taxon>Teleostei</taxon>
        <taxon>Anguilliformes</taxon>
        <taxon>Synaphobranchidae</taxon>
        <taxon>Synaphobranchus</taxon>
    </lineage>
</organism>
<proteinExistence type="predicted"/>
<dbReference type="EMBL" id="JAINUF010000001">
    <property type="protein sequence ID" value="KAJ8381375.1"/>
    <property type="molecule type" value="Genomic_DNA"/>
</dbReference>
<dbReference type="AlphaFoldDB" id="A0A9Q1JDX4"/>